<dbReference type="PANTHER" id="PTHR43547">
    <property type="entry name" value="TWO-COMPONENT HISTIDINE KINASE"/>
    <property type="match status" value="1"/>
</dbReference>
<evidence type="ECO:0000259" key="5">
    <source>
        <dbReference type="PROSITE" id="PS50109"/>
    </source>
</evidence>
<evidence type="ECO:0000256" key="1">
    <source>
        <dbReference type="ARBA" id="ARBA00000085"/>
    </source>
</evidence>
<dbReference type="PROSITE" id="PS50110">
    <property type="entry name" value="RESPONSE_REGULATORY"/>
    <property type="match status" value="1"/>
</dbReference>
<evidence type="ECO:0000256" key="2">
    <source>
        <dbReference type="ARBA" id="ARBA00012438"/>
    </source>
</evidence>
<dbReference type="Pfam" id="PF02518">
    <property type="entry name" value="HATPase_c"/>
    <property type="match status" value="1"/>
</dbReference>
<dbReference type="EC" id="2.7.13.3" evidence="2"/>
<keyword evidence="8" id="KW-1185">Reference proteome</keyword>
<dbReference type="PANTHER" id="PTHR43547:SF2">
    <property type="entry name" value="HYBRID SIGNAL TRANSDUCTION HISTIDINE KINASE C"/>
    <property type="match status" value="1"/>
</dbReference>
<dbReference type="InterPro" id="IPR036890">
    <property type="entry name" value="HATPase_C_sf"/>
</dbReference>
<proteinExistence type="predicted"/>
<comment type="caution">
    <text evidence="7">The sequence shown here is derived from an EMBL/GenBank/DDBJ whole genome shotgun (WGS) entry which is preliminary data.</text>
</comment>
<organism evidence="7 8">
    <name type="scientific">Hirschia litorea</name>
    <dbReference type="NCBI Taxonomy" id="1199156"/>
    <lineage>
        <taxon>Bacteria</taxon>
        <taxon>Pseudomonadati</taxon>
        <taxon>Pseudomonadota</taxon>
        <taxon>Alphaproteobacteria</taxon>
        <taxon>Hyphomonadales</taxon>
        <taxon>Hyphomonadaceae</taxon>
        <taxon>Hirschia</taxon>
    </lineage>
</organism>
<dbReference type="SMART" id="SM00387">
    <property type="entry name" value="HATPase_c"/>
    <property type="match status" value="1"/>
</dbReference>
<name>A0ABW2IIQ0_9PROT</name>
<dbReference type="SUPFAM" id="SSF55874">
    <property type="entry name" value="ATPase domain of HSP90 chaperone/DNA topoisomerase II/histidine kinase"/>
    <property type="match status" value="1"/>
</dbReference>
<dbReference type="GO" id="GO:0016301">
    <property type="term" value="F:kinase activity"/>
    <property type="evidence" value="ECO:0007669"/>
    <property type="project" value="UniProtKB-KW"/>
</dbReference>
<evidence type="ECO:0000313" key="7">
    <source>
        <dbReference type="EMBL" id="MFC7290715.1"/>
    </source>
</evidence>
<sequence length="383" mass="42197">MLPLRRYEQKNEANSTKRSYKPRVLIVDDELPVLLTLKRAMRKKYDIVVAITAEQALKSLEGQAQFAVILSDLHMPGTDGITFLKEAKRLSPSTARIMLTGSADNSITLQAVNECQIFRFLQKPCSADQIGEAIELGVQSYETMRAPHNEAANILSKFQDELRTPLVQMLSDAKLIKQDLPTNVKSVEYVSQILENGHSILEKAETILDLVAIHTSEYSINLSSFDTHSLIKSAIDPFRKLALAKGLHLEIDMPTTPIDIHSDERLLNRALSGLISNAVKFAPIDSVIKLNIDKSGEDNSHIKFEIIDQGLGFDADSANLALQDLNHSFGNNNTSPQTGLGLPLASTTAEFLGGYLELNSQPNKGTTASLFIPTRRDETSVDS</sequence>
<dbReference type="Gene3D" id="3.40.50.2300">
    <property type="match status" value="1"/>
</dbReference>
<protein>
    <recommendedName>
        <fullName evidence="2">histidine kinase</fullName>
        <ecNumber evidence="2">2.7.13.3</ecNumber>
    </recommendedName>
</protein>
<dbReference type="InterPro" id="IPR003594">
    <property type="entry name" value="HATPase_dom"/>
</dbReference>
<dbReference type="SMART" id="SM00448">
    <property type="entry name" value="REC"/>
    <property type="match status" value="1"/>
</dbReference>
<dbReference type="RefSeq" id="WP_382165845.1">
    <property type="nucleotide sequence ID" value="NZ_JBHTBR010000002.1"/>
</dbReference>
<dbReference type="InterPro" id="IPR005467">
    <property type="entry name" value="His_kinase_dom"/>
</dbReference>
<evidence type="ECO:0000256" key="4">
    <source>
        <dbReference type="PROSITE-ProRule" id="PRU00169"/>
    </source>
</evidence>
<accession>A0ABW2IIQ0</accession>
<dbReference type="InterPro" id="IPR011006">
    <property type="entry name" value="CheY-like_superfamily"/>
</dbReference>
<keyword evidence="7" id="KW-0418">Kinase</keyword>
<dbReference type="EMBL" id="JBHTBR010000002">
    <property type="protein sequence ID" value="MFC7290715.1"/>
    <property type="molecule type" value="Genomic_DNA"/>
</dbReference>
<keyword evidence="3 4" id="KW-0597">Phosphoprotein</keyword>
<evidence type="ECO:0000313" key="8">
    <source>
        <dbReference type="Proteomes" id="UP001596492"/>
    </source>
</evidence>
<evidence type="ECO:0000256" key="3">
    <source>
        <dbReference type="ARBA" id="ARBA00022553"/>
    </source>
</evidence>
<comment type="catalytic activity">
    <reaction evidence="1">
        <text>ATP + protein L-histidine = ADP + protein N-phospho-L-histidine.</text>
        <dbReference type="EC" id="2.7.13.3"/>
    </reaction>
</comment>
<keyword evidence="7" id="KW-0808">Transferase</keyword>
<dbReference type="Gene3D" id="3.30.565.10">
    <property type="entry name" value="Histidine kinase-like ATPase, C-terminal domain"/>
    <property type="match status" value="1"/>
</dbReference>
<dbReference type="CDD" id="cd17569">
    <property type="entry name" value="REC_HupR-like"/>
    <property type="match status" value="1"/>
</dbReference>
<dbReference type="InterPro" id="IPR001789">
    <property type="entry name" value="Sig_transdc_resp-reg_receiver"/>
</dbReference>
<feature type="domain" description="Histidine kinase" evidence="5">
    <location>
        <begin position="157"/>
        <end position="376"/>
    </location>
</feature>
<dbReference type="PRINTS" id="PR00344">
    <property type="entry name" value="BCTRLSENSOR"/>
</dbReference>
<dbReference type="PROSITE" id="PS50109">
    <property type="entry name" value="HIS_KIN"/>
    <property type="match status" value="1"/>
</dbReference>
<dbReference type="Pfam" id="PF00072">
    <property type="entry name" value="Response_reg"/>
    <property type="match status" value="1"/>
</dbReference>
<evidence type="ECO:0000259" key="6">
    <source>
        <dbReference type="PROSITE" id="PS50110"/>
    </source>
</evidence>
<dbReference type="InterPro" id="IPR004358">
    <property type="entry name" value="Sig_transdc_His_kin-like_C"/>
</dbReference>
<feature type="domain" description="Response regulatory" evidence="6">
    <location>
        <begin position="23"/>
        <end position="138"/>
    </location>
</feature>
<feature type="modified residue" description="4-aspartylphosphate" evidence="4">
    <location>
        <position position="72"/>
    </location>
</feature>
<gene>
    <name evidence="7" type="ORF">ACFQS8_03725</name>
</gene>
<reference evidence="8" key="1">
    <citation type="journal article" date="2019" name="Int. J. Syst. Evol. Microbiol.">
        <title>The Global Catalogue of Microorganisms (GCM) 10K type strain sequencing project: providing services to taxonomists for standard genome sequencing and annotation.</title>
        <authorList>
            <consortium name="The Broad Institute Genomics Platform"/>
            <consortium name="The Broad Institute Genome Sequencing Center for Infectious Disease"/>
            <person name="Wu L."/>
            <person name="Ma J."/>
        </authorList>
    </citation>
    <scope>NUCLEOTIDE SEQUENCE [LARGE SCALE GENOMIC DNA]</scope>
    <source>
        <strain evidence="8">CCUG 51308</strain>
    </source>
</reference>
<dbReference type="SUPFAM" id="SSF52172">
    <property type="entry name" value="CheY-like"/>
    <property type="match status" value="1"/>
</dbReference>
<dbReference type="Proteomes" id="UP001596492">
    <property type="component" value="Unassembled WGS sequence"/>
</dbReference>